<comment type="caution">
    <text evidence="7">The sequence shown here is derived from an EMBL/GenBank/DDBJ whole genome shotgun (WGS) entry which is preliminary data.</text>
</comment>
<keyword evidence="8" id="KW-1185">Reference proteome</keyword>
<dbReference type="InterPro" id="IPR036259">
    <property type="entry name" value="MFS_trans_sf"/>
</dbReference>
<evidence type="ECO:0000256" key="4">
    <source>
        <dbReference type="ARBA" id="ARBA00023136"/>
    </source>
</evidence>
<feature type="region of interest" description="Disordered" evidence="5">
    <location>
        <begin position="1"/>
        <end position="21"/>
    </location>
</feature>
<accession>A0AAE0GV80</accession>
<evidence type="ECO:0000313" key="8">
    <source>
        <dbReference type="Proteomes" id="UP001190700"/>
    </source>
</evidence>
<dbReference type="Gene3D" id="1.20.1250.20">
    <property type="entry name" value="MFS general substrate transporter like domains"/>
    <property type="match status" value="1"/>
</dbReference>
<feature type="compositionally biased region" description="Gly residues" evidence="5">
    <location>
        <begin position="95"/>
        <end position="109"/>
    </location>
</feature>
<evidence type="ECO:0000256" key="1">
    <source>
        <dbReference type="ARBA" id="ARBA00004141"/>
    </source>
</evidence>
<feature type="transmembrane region" description="Helical" evidence="6">
    <location>
        <begin position="287"/>
        <end position="306"/>
    </location>
</feature>
<keyword evidence="2 6" id="KW-0812">Transmembrane</keyword>
<feature type="transmembrane region" description="Helical" evidence="6">
    <location>
        <begin position="186"/>
        <end position="209"/>
    </location>
</feature>
<evidence type="ECO:0000256" key="2">
    <source>
        <dbReference type="ARBA" id="ARBA00022692"/>
    </source>
</evidence>
<evidence type="ECO:0000256" key="5">
    <source>
        <dbReference type="SAM" id="MobiDB-lite"/>
    </source>
</evidence>
<keyword evidence="3 6" id="KW-1133">Transmembrane helix</keyword>
<comment type="subcellular location">
    <subcellularLocation>
        <location evidence="1">Membrane</location>
        <topology evidence="1">Multi-pass membrane protein</topology>
    </subcellularLocation>
</comment>
<dbReference type="GO" id="GO:0016020">
    <property type="term" value="C:membrane"/>
    <property type="evidence" value="ECO:0007669"/>
    <property type="project" value="UniProtKB-SubCell"/>
</dbReference>
<dbReference type="GO" id="GO:0022857">
    <property type="term" value="F:transmembrane transporter activity"/>
    <property type="evidence" value="ECO:0007669"/>
    <property type="project" value="InterPro"/>
</dbReference>
<dbReference type="InterPro" id="IPR049680">
    <property type="entry name" value="FLVCR1-2_SLC49-like"/>
</dbReference>
<dbReference type="Pfam" id="PF07690">
    <property type="entry name" value="MFS_1"/>
    <property type="match status" value="1"/>
</dbReference>
<dbReference type="EMBL" id="LGRX02002138">
    <property type="protein sequence ID" value="KAK3284805.1"/>
    <property type="molecule type" value="Genomic_DNA"/>
</dbReference>
<dbReference type="PANTHER" id="PTHR10924:SF6">
    <property type="entry name" value="SOLUTE CARRIER FAMILY 49 MEMBER A3"/>
    <property type="match status" value="1"/>
</dbReference>
<proteinExistence type="predicted"/>
<evidence type="ECO:0000313" key="7">
    <source>
        <dbReference type="EMBL" id="KAK3284805.1"/>
    </source>
</evidence>
<reference evidence="7 8" key="1">
    <citation type="journal article" date="2015" name="Genome Biol. Evol.">
        <title>Comparative Genomics of a Bacterivorous Green Alga Reveals Evolutionary Causalities and Consequences of Phago-Mixotrophic Mode of Nutrition.</title>
        <authorList>
            <person name="Burns J.A."/>
            <person name="Paasch A."/>
            <person name="Narechania A."/>
            <person name="Kim E."/>
        </authorList>
    </citation>
    <scope>NUCLEOTIDE SEQUENCE [LARGE SCALE GENOMIC DNA]</scope>
    <source>
        <strain evidence="7 8">PLY_AMNH</strain>
    </source>
</reference>
<feature type="transmembrane region" description="Helical" evidence="6">
    <location>
        <begin position="156"/>
        <end position="174"/>
    </location>
</feature>
<dbReference type="Proteomes" id="UP001190700">
    <property type="component" value="Unassembled WGS sequence"/>
</dbReference>
<dbReference type="InterPro" id="IPR011701">
    <property type="entry name" value="MFS"/>
</dbReference>
<gene>
    <name evidence="7" type="ORF">CYMTET_7569</name>
</gene>
<feature type="region of interest" description="Disordered" evidence="5">
    <location>
        <begin position="80"/>
        <end position="112"/>
    </location>
</feature>
<dbReference type="AlphaFoldDB" id="A0AAE0GV80"/>
<sequence>MSLAGCLRSCDRTSDPNSGTRLGVFRRERTHTKILAPFGSRTRLWGFACVQSAKRRKLGIQCALPADNIFPQKLNESTPAPAGLEPVMQRSKSNGGIGGNDGNGSGGGGSDDDPKLYPQRWIQLGYLSGLALISDWVCFSVAATPGTWDALYHRNASTLVDIFLFTNVAACFVEPAVVNKFGLRKVVVMAAAVMTVGCALRSGVVPATFFPGAVMPDYATEVAGTVLVGAAQPFFQCTPSQLSATWFGKSERALATAVAINANQIGIATSFLVGGIMAQSEAGLNSYFSLITVCSATLTVGALLQFQEKPPTPPSSSAAEEAVFQGSFLEQAIKLLRTPGFLRPLAAFVASIGISNMISTFVDSTLIRVGVTDQETIDFAGAGFQARPFSPLVSLGSFDLSNLGI</sequence>
<organism evidence="7 8">
    <name type="scientific">Cymbomonas tetramitiformis</name>
    <dbReference type="NCBI Taxonomy" id="36881"/>
    <lineage>
        <taxon>Eukaryota</taxon>
        <taxon>Viridiplantae</taxon>
        <taxon>Chlorophyta</taxon>
        <taxon>Pyramimonadophyceae</taxon>
        <taxon>Pyramimonadales</taxon>
        <taxon>Pyramimonadaceae</taxon>
        <taxon>Cymbomonas</taxon>
    </lineage>
</organism>
<dbReference type="PANTHER" id="PTHR10924">
    <property type="entry name" value="MAJOR FACILITATOR SUPERFAMILY PROTEIN-RELATED"/>
    <property type="match status" value="1"/>
</dbReference>
<name>A0AAE0GV80_9CHLO</name>
<evidence type="ECO:0000256" key="6">
    <source>
        <dbReference type="SAM" id="Phobius"/>
    </source>
</evidence>
<keyword evidence="4 6" id="KW-0472">Membrane</keyword>
<evidence type="ECO:0000256" key="3">
    <source>
        <dbReference type="ARBA" id="ARBA00022989"/>
    </source>
</evidence>
<dbReference type="SUPFAM" id="SSF103473">
    <property type="entry name" value="MFS general substrate transporter"/>
    <property type="match status" value="1"/>
</dbReference>
<protein>
    <submittedName>
        <fullName evidence="7">Uncharacterized protein</fullName>
    </submittedName>
</protein>
<feature type="transmembrane region" description="Helical" evidence="6">
    <location>
        <begin position="124"/>
        <end position="144"/>
    </location>
</feature>